<keyword evidence="2 5" id="KW-0238">DNA-binding</keyword>
<dbReference type="Pfam" id="PF13377">
    <property type="entry name" value="Peripla_BP_3"/>
    <property type="match status" value="1"/>
</dbReference>
<dbReference type="Gene3D" id="3.40.50.2300">
    <property type="match status" value="2"/>
</dbReference>
<dbReference type="PROSITE" id="PS50949">
    <property type="entry name" value="HTH_GNTR"/>
    <property type="match status" value="1"/>
</dbReference>
<evidence type="ECO:0000256" key="2">
    <source>
        <dbReference type="ARBA" id="ARBA00023125"/>
    </source>
</evidence>
<keyword evidence="6" id="KW-1185">Reference proteome</keyword>
<dbReference type="CDD" id="cd07377">
    <property type="entry name" value="WHTH_GntR"/>
    <property type="match status" value="1"/>
</dbReference>
<evidence type="ECO:0000256" key="1">
    <source>
        <dbReference type="ARBA" id="ARBA00023015"/>
    </source>
</evidence>
<dbReference type="InterPro" id="IPR000524">
    <property type="entry name" value="Tscrpt_reg_HTH_GntR"/>
</dbReference>
<dbReference type="PANTHER" id="PTHR30146:SF109">
    <property type="entry name" value="HTH-TYPE TRANSCRIPTIONAL REGULATOR GALS"/>
    <property type="match status" value="1"/>
</dbReference>
<feature type="domain" description="HTH gntR-type" evidence="4">
    <location>
        <begin position="9"/>
        <end position="77"/>
    </location>
</feature>
<dbReference type="InterPro" id="IPR036390">
    <property type="entry name" value="WH_DNA-bd_sf"/>
</dbReference>
<dbReference type="SUPFAM" id="SSF46785">
    <property type="entry name" value="Winged helix' DNA-binding domain"/>
    <property type="match status" value="1"/>
</dbReference>
<keyword evidence="1" id="KW-0805">Transcription regulation</keyword>
<accession>A0ABQ4M1J2</accession>
<dbReference type="GO" id="GO:0003677">
    <property type="term" value="F:DNA binding"/>
    <property type="evidence" value="ECO:0007669"/>
    <property type="project" value="UniProtKB-KW"/>
</dbReference>
<comment type="caution">
    <text evidence="5">The sequence shown here is derived from an EMBL/GenBank/DDBJ whole genome shotgun (WGS) entry which is preliminary data.</text>
</comment>
<sequence length="370" mass="41572">MGMEKSDKTPMYQYIINDIKRRIENGELQAHDPLPTQVELAKQFNTSEITSRRALADLVQEGYIYRIRGKGSFVKEEVAAPQRGAMRTIYLVYKNEAVASFNHPFFTEMFQGIREVCEDNGIRFFLWGLDETYKLPDDLNAGIVLLTSNHAFDIRHLTGWQEEKRRMVTVHFFYPHLGIPYVIVDNLTGGYLATHHLISLGHREIGMILPGESMMDINQEFSLRLQGYRLALSQHQIPFNQDLIAVLPGEDFADTGYRGFKALMSLEHPPTAVFGASDLKAIGAMTAAKELGIRIPEDVSIMGYDDLAISEFTNPALSTVNQNTRKLGERAAEILLLGVKDEESGPLREEIVPTVIVRDSTAPLARDADA</sequence>
<reference evidence="5 6" key="1">
    <citation type="submission" date="2021-03" db="EMBL/GenBank/DDBJ databases">
        <title>Antimicrobial resistance genes in bacteria isolated from Japanese honey, and their potential for conferring macrolide and lincosamide resistance in the American foulbrood pathogen Paenibacillus larvae.</title>
        <authorList>
            <person name="Okamoto M."/>
            <person name="Kumagai M."/>
            <person name="Kanamori H."/>
            <person name="Takamatsu D."/>
        </authorList>
    </citation>
    <scope>NUCLEOTIDE SEQUENCE [LARGE SCALE GENOMIC DNA]</scope>
    <source>
        <strain evidence="5 6">J21TS3</strain>
    </source>
</reference>
<dbReference type="CDD" id="cd06267">
    <property type="entry name" value="PBP1_LacI_sugar_binding-like"/>
    <property type="match status" value="1"/>
</dbReference>
<name>A0ABQ4M1J2_9BACL</name>
<dbReference type="SMART" id="SM00345">
    <property type="entry name" value="HTH_GNTR"/>
    <property type="match status" value="1"/>
</dbReference>
<dbReference type="PANTHER" id="PTHR30146">
    <property type="entry name" value="LACI-RELATED TRANSCRIPTIONAL REPRESSOR"/>
    <property type="match status" value="1"/>
</dbReference>
<dbReference type="EMBL" id="BORW01000025">
    <property type="protein sequence ID" value="GIO69018.1"/>
    <property type="molecule type" value="Genomic_DNA"/>
</dbReference>
<dbReference type="InterPro" id="IPR046335">
    <property type="entry name" value="LacI/GalR-like_sensor"/>
</dbReference>
<gene>
    <name evidence="5" type="primary">cytR</name>
    <name evidence="5" type="ORF">J21TS3_38390</name>
</gene>
<evidence type="ECO:0000313" key="6">
    <source>
        <dbReference type="Proteomes" id="UP000680638"/>
    </source>
</evidence>
<evidence type="ECO:0000256" key="3">
    <source>
        <dbReference type="ARBA" id="ARBA00023163"/>
    </source>
</evidence>
<dbReference type="InterPro" id="IPR036388">
    <property type="entry name" value="WH-like_DNA-bd_sf"/>
</dbReference>
<dbReference type="RefSeq" id="WP_212951663.1">
    <property type="nucleotide sequence ID" value="NZ_BORW01000025.1"/>
</dbReference>
<dbReference type="Proteomes" id="UP000680638">
    <property type="component" value="Unassembled WGS sequence"/>
</dbReference>
<organism evidence="5 6">
    <name type="scientific">Paenibacillus cookii</name>
    <dbReference type="NCBI Taxonomy" id="157839"/>
    <lineage>
        <taxon>Bacteria</taxon>
        <taxon>Bacillati</taxon>
        <taxon>Bacillota</taxon>
        <taxon>Bacilli</taxon>
        <taxon>Bacillales</taxon>
        <taxon>Paenibacillaceae</taxon>
        <taxon>Paenibacillus</taxon>
    </lineage>
</organism>
<proteinExistence type="predicted"/>
<evidence type="ECO:0000313" key="5">
    <source>
        <dbReference type="EMBL" id="GIO69018.1"/>
    </source>
</evidence>
<dbReference type="Pfam" id="PF00392">
    <property type="entry name" value="GntR"/>
    <property type="match status" value="1"/>
</dbReference>
<dbReference type="Gene3D" id="1.10.10.10">
    <property type="entry name" value="Winged helix-like DNA-binding domain superfamily/Winged helix DNA-binding domain"/>
    <property type="match status" value="1"/>
</dbReference>
<evidence type="ECO:0000259" key="4">
    <source>
        <dbReference type="PROSITE" id="PS50949"/>
    </source>
</evidence>
<keyword evidence="3" id="KW-0804">Transcription</keyword>
<dbReference type="SUPFAM" id="SSF53822">
    <property type="entry name" value="Periplasmic binding protein-like I"/>
    <property type="match status" value="1"/>
</dbReference>
<dbReference type="InterPro" id="IPR028082">
    <property type="entry name" value="Peripla_BP_I"/>
</dbReference>
<protein>
    <submittedName>
        <fullName evidence="5">DNA-binding transcriptional regulator CytR</fullName>
    </submittedName>
</protein>
<dbReference type="PRINTS" id="PR00035">
    <property type="entry name" value="HTHGNTR"/>
</dbReference>